<keyword evidence="9" id="KW-1185">Reference proteome</keyword>
<dbReference type="InterPro" id="IPR005794">
    <property type="entry name" value="Fmt"/>
</dbReference>
<dbReference type="Proteomes" id="UP000234789">
    <property type="component" value="Unassembled WGS sequence"/>
</dbReference>
<keyword evidence="3 5" id="KW-0808">Transferase</keyword>
<evidence type="ECO:0000259" key="6">
    <source>
        <dbReference type="Pfam" id="PF00551"/>
    </source>
</evidence>
<dbReference type="PANTHER" id="PTHR11138:SF5">
    <property type="entry name" value="METHIONYL-TRNA FORMYLTRANSFERASE, MITOCHONDRIAL"/>
    <property type="match status" value="1"/>
</dbReference>
<evidence type="ECO:0000256" key="3">
    <source>
        <dbReference type="ARBA" id="ARBA00022679"/>
    </source>
</evidence>
<dbReference type="SUPFAM" id="SSF53328">
    <property type="entry name" value="Formyltransferase"/>
    <property type="match status" value="1"/>
</dbReference>
<dbReference type="AlphaFoldDB" id="A0A2N5N7K1"/>
<dbReference type="Pfam" id="PF02911">
    <property type="entry name" value="Formyl_trans_C"/>
    <property type="match status" value="1"/>
</dbReference>
<dbReference type="RefSeq" id="WP_101809292.1">
    <property type="nucleotide sequence ID" value="NZ_NFEZ01000004.1"/>
</dbReference>
<dbReference type="InterPro" id="IPR002376">
    <property type="entry name" value="Formyl_transf_N"/>
</dbReference>
<reference evidence="8 9" key="1">
    <citation type="submission" date="2017-05" db="EMBL/GenBank/DDBJ databases">
        <title>Functional genome analysis of Paenibacillus pasadenensis strain R16: insights on endophytic life style and antifungal activity.</title>
        <authorList>
            <person name="Passera A."/>
            <person name="Marcolungo L."/>
            <person name="Casati P."/>
            <person name="Brasca M."/>
            <person name="Quaglino F."/>
            <person name="Delledonne M."/>
        </authorList>
    </citation>
    <scope>NUCLEOTIDE SEQUENCE [LARGE SCALE GENOMIC DNA]</scope>
    <source>
        <strain evidence="8 9">R16</strain>
    </source>
</reference>
<dbReference type="EC" id="2.1.2.9" evidence="2 5"/>
<dbReference type="CDD" id="cd08704">
    <property type="entry name" value="Met_tRNA_FMT_C"/>
    <property type="match status" value="1"/>
</dbReference>
<evidence type="ECO:0000256" key="5">
    <source>
        <dbReference type="HAMAP-Rule" id="MF_00182"/>
    </source>
</evidence>
<dbReference type="Gene3D" id="3.40.50.12230">
    <property type="match status" value="1"/>
</dbReference>
<evidence type="ECO:0000256" key="2">
    <source>
        <dbReference type="ARBA" id="ARBA00012261"/>
    </source>
</evidence>
<evidence type="ECO:0000259" key="7">
    <source>
        <dbReference type="Pfam" id="PF02911"/>
    </source>
</evidence>
<dbReference type="GO" id="GO:0005829">
    <property type="term" value="C:cytosol"/>
    <property type="evidence" value="ECO:0007669"/>
    <property type="project" value="TreeGrafter"/>
</dbReference>
<evidence type="ECO:0000313" key="8">
    <source>
        <dbReference type="EMBL" id="PLT46334.1"/>
    </source>
</evidence>
<dbReference type="FunFam" id="3.40.50.12230:FF:000001">
    <property type="entry name" value="Methionyl-tRNA formyltransferase"/>
    <property type="match status" value="1"/>
</dbReference>
<evidence type="ECO:0000256" key="4">
    <source>
        <dbReference type="ARBA" id="ARBA00022917"/>
    </source>
</evidence>
<dbReference type="NCBIfam" id="TIGR00460">
    <property type="entry name" value="fmt"/>
    <property type="match status" value="1"/>
</dbReference>
<feature type="binding site" evidence="5">
    <location>
        <begin position="114"/>
        <end position="117"/>
    </location>
    <ligand>
        <name>(6S)-5,6,7,8-tetrahydrofolate</name>
        <dbReference type="ChEBI" id="CHEBI:57453"/>
    </ligand>
</feature>
<dbReference type="SUPFAM" id="SSF50486">
    <property type="entry name" value="FMT C-terminal domain-like"/>
    <property type="match status" value="1"/>
</dbReference>
<keyword evidence="4 5" id="KW-0648">Protein biosynthesis</keyword>
<dbReference type="InterPro" id="IPR044135">
    <property type="entry name" value="Met-tRNA-FMT_C"/>
</dbReference>
<dbReference type="Pfam" id="PF00551">
    <property type="entry name" value="Formyl_trans_N"/>
    <property type="match status" value="1"/>
</dbReference>
<dbReference type="PANTHER" id="PTHR11138">
    <property type="entry name" value="METHIONYL-TRNA FORMYLTRANSFERASE"/>
    <property type="match status" value="1"/>
</dbReference>
<dbReference type="GO" id="GO:0004479">
    <property type="term" value="F:methionyl-tRNA formyltransferase activity"/>
    <property type="evidence" value="ECO:0007669"/>
    <property type="project" value="UniProtKB-UniRule"/>
</dbReference>
<comment type="similarity">
    <text evidence="1 5">Belongs to the Fmt family.</text>
</comment>
<dbReference type="CDD" id="cd08646">
    <property type="entry name" value="FMT_core_Met-tRNA-FMT_N"/>
    <property type="match status" value="1"/>
</dbReference>
<dbReference type="InterPro" id="IPR036477">
    <property type="entry name" value="Formyl_transf_N_sf"/>
</dbReference>
<proteinExistence type="inferred from homology"/>
<organism evidence="8 9">
    <name type="scientific">Paenibacillus pasadenensis</name>
    <dbReference type="NCBI Taxonomy" id="217090"/>
    <lineage>
        <taxon>Bacteria</taxon>
        <taxon>Bacillati</taxon>
        <taxon>Bacillota</taxon>
        <taxon>Bacilli</taxon>
        <taxon>Bacillales</taxon>
        <taxon>Paenibacillaceae</taxon>
        <taxon>Paenibacillus</taxon>
    </lineage>
</organism>
<protein>
    <recommendedName>
        <fullName evidence="2 5">Methionyl-tRNA formyltransferase</fullName>
        <ecNumber evidence="2 5">2.1.2.9</ecNumber>
    </recommendedName>
</protein>
<dbReference type="HAMAP" id="MF_00182">
    <property type="entry name" value="Formyl_trans"/>
    <property type="match status" value="1"/>
</dbReference>
<sequence length="335" mass="35365">MRVVFMGTPEFAVPSLHWLMGEEAKALGVEVVGVVSQPDRPKGRKKELAPTPVKAAALEYGLPVLQPERLRRAEAVEELKGLAPELIVTAAYGQILPLSVLEMPRLGCINVHGSLLPKYRGGAPIQRSIMNGEDKTGVTIMYMAEGLDTGDMISRVEVPITDADDSGTMFAKLSEAGARLLAETLPELLEGRAPRVPQDDSQATHAPNLTREDERLDWTRGARELWRQVRGLSPMAGGFTLLGGEPFKVRACAPEDKPGPAGAAPGQVLDAGPDGIRVMTGSGVLRLTEIQPAGKRAMPAAEWLKGARLAAGTVLGAPAAEPGAADAAAGEGGRR</sequence>
<feature type="domain" description="Formyl transferase N-terminal" evidence="6">
    <location>
        <begin position="1"/>
        <end position="184"/>
    </location>
</feature>
<name>A0A2N5N7K1_9BACL</name>
<dbReference type="PROSITE" id="PS00373">
    <property type="entry name" value="GART"/>
    <property type="match status" value="1"/>
</dbReference>
<dbReference type="InterPro" id="IPR001555">
    <property type="entry name" value="GART_AS"/>
</dbReference>
<dbReference type="InterPro" id="IPR005793">
    <property type="entry name" value="Formyl_trans_C"/>
</dbReference>
<gene>
    <name evidence="5" type="primary">fmt</name>
    <name evidence="8" type="ORF">B8V81_4765</name>
</gene>
<dbReference type="InterPro" id="IPR041711">
    <property type="entry name" value="Met-tRNA-FMT_N"/>
</dbReference>
<accession>A0A2N5N7K1</accession>
<comment type="function">
    <text evidence="5">Attaches a formyl group to the free amino group of methionyl-tRNA(fMet). The formyl group appears to play a dual role in the initiator identity of N-formylmethionyl-tRNA by promoting its recognition by IF2 and preventing the misappropriation of this tRNA by the elongation apparatus.</text>
</comment>
<comment type="caution">
    <text evidence="8">The sequence shown here is derived from an EMBL/GenBank/DDBJ whole genome shotgun (WGS) entry which is preliminary data.</text>
</comment>
<dbReference type="InterPro" id="IPR011034">
    <property type="entry name" value="Formyl_transferase-like_C_sf"/>
</dbReference>
<evidence type="ECO:0000256" key="1">
    <source>
        <dbReference type="ARBA" id="ARBA00010699"/>
    </source>
</evidence>
<comment type="catalytic activity">
    <reaction evidence="5">
        <text>L-methionyl-tRNA(fMet) + (6R)-10-formyltetrahydrofolate = N-formyl-L-methionyl-tRNA(fMet) + (6S)-5,6,7,8-tetrahydrofolate + H(+)</text>
        <dbReference type="Rhea" id="RHEA:24380"/>
        <dbReference type="Rhea" id="RHEA-COMP:9952"/>
        <dbReference type="Rhea" id="RHEA-COMP:9953"/>
        <dbReference type="ChEBI" id="CHEBI:15378"/>
        <dbReference type="ChEBI" id="CHEBI:57453"/>
        <dbReference type="ChEBI" id="CHEBI:78530"/>
        <dbReference type="ChEBI" id="CHEBI:78844"/>
        <dbReference type="ChEBI" id="CHEBI:195366"/>
        <dbReference type="EC" id="2.1.2.9"/>
    </reaction>
</comment>
<feature type="domain" description="Formyl transferase C-terminal" evidence="7">
    <location>
        <begin position="209"/>
        <end position="307"/>
    </location>
</feature>
<dbReference type="EMBL" id="NFEZ01000004">
    <property type="protein sequence ID" value="PLT46334.1"/>
    <property type="molecule type" value="Genomic_DNA"/>
</dbReference>
<evidence type="ECO:0000313" key="9">
    <source>
        <dbReference type="Proteomes" id="UP000234789"/>
    </source>
</evidence>